<protein>
    <submittedName>
        <fullName evidence="1">Uncharacterized protein</fullName>
    </submittedName>
</protein>
<sequence length="78" mass="8847">MAHLRSQVIRSQGRARPHTFCAYSRPFRASVRAFIAAISSGVCIRSPCRFRSRLCLGVHVRTVPHWQHSARSLPGMME</sequence>
<keyword evidence="2" id="KW-1185">Reference proteome</keyword>
<proteinExistence type="predicted"/>
<reference evidence="1 2" key="1">
    <citation type="submission" date="2018-09" db="EMBL/GenBank/DDBJ databases">
        <title>Isolation, diversity and antifungal activity of actinobacteria from wheat.</title>
        <authorList>
            <person name="Han C."/>
        </authorList>
    </citation>
    <scope>NUCLEOTIDE SEQUENCE [LARGE SCALE GENOMIC DNA]</scope>
    <source>
        <strain evidence="1 2">NEAU-YY265</strain>
    </source>
</reference>
<organism evidence="1 2">
    <name type="scientific">Jiangella rhizosphaerae</name>
    <dbReference type="NCBI Taxonomy" id="2293569"/>
    <lineage>
        <taxon>Bacteria</taxon>
        <taxon>Bacillati</taxon>
        <taxon>Actinomycetota</taxon>
        <taxon>Actinomycetes</taxon>
        <taxon>Jiangellales</taxon>
        <taxon>Jiangellaceae</taxon>
        <taxon>Jiangella</taxon>
    </lineage>
</organism>
<evidence type="ECO:0000313" key="2">
    <source>
        <dbReference type="Proteomes" id="UP000284057"/>
    </source>
</evidence>
<dbReference type="AlphaFoldDB" id="A0A418KPF7"/>
<comment type="caution">
    <text evidence="1">The sequence shown here is derived from an EMBL/GenBank/DDBJ whole genome shotgun (WGS) entry which is preliminary data.</text>
</comment>
<dbReference type="EMBL" id="QUAL01000152">
    <property type="protein sequence ID" value="RIQ21272.1"/>
    <property type="molecule type" value="Genomic_DNA"/>
</dbReference>
<name>A0A418KPF7_9ACTN</name>
<dbReference type="Proteomes" id="UP000284057">
    <property type="component" value="Unassembled WGS sequence"/>
</dbReference>
<evidence type="ECO:0000313" key="1">
    <source>
        <dbReference type="EMBL" id="RIQ21272.1"/>
    </source>
</evidence>
<gene>
    <name evidence="1" type="ORF">DY240_15735</name>
</gene>
<accession>A0A418KPF7</accession>